<dbReference type="AlphaFoldDB" id="X1JPZ4"/>
<protein>
    <recommendedName>
        <fullName evidence="2">ZIP family metal transporter</fullName>
    </recommendedName>
</protein>
<name>X1JPZ4_9ZZZZ</name>
<gene>
    <name evidence="1" type="ORF">S03H2_73025</name>
</gene>
<feature type="non-terminal residue" evidence="1">
    <location>
        <position position="36"/>
    </location>
</feature>
<evidence type="ECO:0008006" key="2">
    <source>
        <dbReference type="Google" id="ProtNLM"/>
    </source>
</evidence>
<organism evidence="1">
    <name type="scientific">marine sediment metagenome</name>
    <dbReference type="NCBI Taxonomy" id="412755"/>
    <lineage>
        <taxon>unclassified sequences</taxon>
        <taxon>metagenomes</taxon>
        <taxon>ecological metagenomes</taxon>
    </lineage>
</organism>
<comment type="caution">
    <text evidence="1">The sequence shown here is derived from an EMBL/GenBank/DDBJ whole genome shotgun (WGS) entry which is preliminary data.</text>
</comment>
<accession>X1JPZ4</accession>
<feature type="non-terminal residue" evidence="1">
    <location>
        <position position="1"/>
    </location>
</feature>
<proteinExistence type="predicted"/>
<evidence type="ECO:0000313" key="1">
    <source>
        <dbReference type="EMBL" id="GAH96127.1"/>
    </source>
</evidence>
<dbReference type="EMBL" id="BARU01049769">
    <property type="protein sequence ID" value="GAH96127.1"/>
    <property type="molecule type" value="Genomic_DNA"/>
</dbReference>
<reference evidence="1" key="1">
    <citation type="journal article" date="2014" name="Front. Microbiol.">
        <title>High frequency of phylogenetically diverse reductive dehalogenase-homologous genes in deep subseafloor sedimentary metagenomes.</title>
        <authorList>
            <person name="Kawai M."/>
            <person name="Futagami T."/>
            <person name="Toyoda A."/>
            <person name="Takaki Y."/>
            <person name="Nishi S."/>
            <person name="Hori S."/>
            <person name="Arai W."/>
            <person name="Tsubouchi T."/>
            <person name="Morono Y."/>
            <person name="Uchiyama I."/>
            <person name="Ito T."/>
            <person name="Fujiyama A."/>
            <person name="Inagaki F."/>
            <person name="Takami H."/>
        </authorList>
    </citation>
    <scope>NUCLEOTIDE SEQUENCE</scope>
    <source>
        <strain evidence="1">Expedition CK06-06</strain>
    </source>
</reference>
<sequence length="36" mass="3577">ATGAGALPVLFTKQVSDRILDVMLGFAAGVMLAATA</sequence>